<reference evidence="1 2" key="1">
    <citation type="submission" date="2024-08" db="EMBL/GenBank/DDBJ databases">
        <title>Gnathostoma spinigerum genome.</title>
        <authorList>
            <person name="Gonzalez-Bertolin B."/>
            <person name="Monzon S."/>
            <person name="Zaballos A."/>
            <person name="Jimenez P."/>
            <person name="Dekumyoy P."/>
            <person name="Varona S."/>
            <person name="Cuesta I."/>
            <person name="Sumanam S."/>
            <person name="Adisakwattana P."/>
            <person name="Gasser R.B."/>
            <person name="Hernandez-Gonzalez A."/>
            <person name="Young N.D."/>
            <person name="Perteguer M.J."/>
        </authorList>
    </citation>
    <scope>NUCLEOTIDE SEQUENCE [LARGE SCALE GENOMIC DNA]</scope>
    <source>
        <strain evidence="1">AL3</strain>
        <tissue evidence="1">Liver</tissue>
    </source>
</reference>
<protein>
    <submittedName>
        <fullName evidence="1">Uncharacterized protein</fullName>
    </submittedName>
</protein>
<gene>
    <name evidence="1" type="ORF">AB6A40_011675</name>
</gene>
<dbReference type="Proteomes" id="UP001608902">
    <property type="component" value="Unassembled WGS sequence"/>
</dbReference>
<accession>A0ABD6EYH0</accession>
<name>A0ABD6EYH0_9BILA</name>
<sequence>MAANHYLRVLPQSMNETQNSAKKIDSHSSMISSILNRPENKINVKNENLGEEWLNLSVSYRLNVALQWCSLNAAEKGRYHRLALRHQVTLEIPSEARHI</sequence>
<dbReference type="EMBL" id="JBGFUD010024643">
    <property type="protein sequence ID" value="MFH4984966.1"/>
    <property type="molecule type" value="Genomic_DNA"/>
</dbReference>
<evidence type="ECO:0000313" key="2">
    <source>
        <dbReference type="Proteomes" id="UP001608902"/>
    </source>
</evidence>
<evidence type="ECO:0000313" key="1">
    <source>
        <dbReference type="EMBL" id="MFH4984966.1"/>
    </source>
</evidence>
<comment type="caution">
    <text evidence="1">The sequence shown here is derived from an EMBL/GenBank/DDBJ whole genome shotgun (WGS) entry which is preliminary data.</text>
</comment>
<proteinExistence type="predicted"/>
<dbReference type="AlphaFoldDB" id="A0ABD6EYH0"/>
<keyword evidence="2" id="KW-1185">Reference proteome</keyword>
<organism evidence="1 2">
    <name type="scientific">Gnathostoma spinigerum</name>
    <dbReference type="NCBI Taxonomy" id="75299"/>
    <lineage>
        <taxon>Eukaryota</taxon>
        <taxon>Metazoa</taxon>
        <taxon>Ecdysozoa</taxon>
        <taxon>Nematoda</taxon>
        <taxon>Chromadorea</taxon>
        <taxon>Rhabditida</taxon>
        <taxon>Spirurina</taxon>
        <taxon>Gnathostomatomorpha</taxon>
        <taxon>Gnathostomatoidea</taxon>
        <taxon>Gnathostomatidae</taxon>
        <taxon>Gnathostoma</taxon>
    </lineage>
</organism>